<comment type="caution">
    <text evidence="3">The sequence shown here is derived from an EMBL/GenBank/DDBJ whole genome shotgun (WGS) entry which is preliminary data.</text>
</comment>
<feature type="region of interest" description="Disordered" evidence="1">
    <location>
        <begin position="34"/>
        <end position="85"/>
    </location>
</feature>
<evidence type="ECO:0000256" key="2">
    <source>
        <dbReference type="SAM" id="Phobius"/>
    </source>
</evidence>
<organism evidence="3 4">
    <name type="scientific">Pleurodeles waltl</name>
    <name type="common">Iberian ribbed newt</name>
    <dbReference type="NCBI Taxonomy" id="8319"/>
    <lineage>
        <taxon>Eukaryota</taxon>
        <taxon>Metazoa</taxon>
        <taxon>Chordata</taxon>
        <taxon>Craniata</taxon>
        <taxon>Vertebrata</taxon>
        <taxon>Euteleostomi</taxon>
        <taxon>Amphibia</taxon>
        <taxon>Batrachia</taxon>
        <taxon>Caudata</taxon>
        <taxon>Salamandroidea</taxon>
        <taxon>Salamandridae</taxon>
        <taxon>Pleurodelinae</taxon>
        <taxon>Pleurodeles</taxon>
    </lineage>
</organism>
<dbReference type="EMBL" id="JANPWB010000008">
    <property type="protein sequence ID" value="KAJ1161721.1"/>
    <property type="molecule type" value="Genomic_DNA"/>
</dbReference>
<proteinExistence type="predicted"/>
<feature type="compositionally biased region" description="Basic and acidic residues" evidence="1">
    <location>
        <begin position="46"/>
        <end position="56"/>
    </location>
</feature>
<keyword evidence="2" id="KW-1133">Transmembrane helix</keyword>
<feature type="transmembrane region" description="Helical" evidence="2">
    <location>
        <begin position="99"/>
        <end position="117"/>
    </location>
</feature>
<name>A0AAV7S9R2_PLEWA</name>
<evidence type="ECO:0000313" key="4">
    <source>
        <dbReference type="Proteomes" id="UP001066276"/>
    </source>
</evidence>
<accession>A0AAV7S9R2</accession>
<sequence>MPCEPRKEKKALSYRFVLGLYFLDHHFTDQDLSSKIVLEGAEPEENERAEPEEGRESPAQQRSIDGDPETPTETGERRDRSRHVPGGAWLTQVRSRLRNYVNCLIFDILVFMIAVMFP</sequence>
<gene>
    <name evidence="3" type="ORF">NDU88_002202</name>
</gene>
<keyword evidence="2" id="KW-0812">Transmembrane</keyword>
<dbReference type="AlphaFoldDB" id="A0AAV7S9R2"/>
<keyword evidence="4" id="KW-1185">Reference proteome</keyword>
<evidence type="ECO:0000313" key="3">
    <source>
        <dbReference type="EMBL" id="KAJ1161721.1"/>
    </source>
</evidence>
<evidence type="ECO:0000256" key="1">
    <source>
        <dbReference type="SAM" id="MobiDB-lite"/>
    </source>
</evidence>
<protein>
    <submittedName>
        <fullName evidence="3">Uncharacterized protein</fullName>
    </submittedName>
</protein>
<dbReference type="Proteomes" id="UP001066276">
    <property type="component" value="Chromosome 4_2"/>
</dbReference>
<keyword evidence="2" id="KW-0472">Membrane</keyword>
<reference evidence="3" key="1">
    <citation type="journal article" date="2022" name="bioRxiv">
        <title>Sequencing and chromosome-scale assembly of the giantPleurodeles waltlgenome.</title>
        <authorList>
            <person name="Brown T."/>
            <person name="Elewa A."/>
            <person name="Iarovenko S."/>
            <person name="Subramanian E."/>
            <person name="Araus A.J."/>
            <person name="Petzold A."/>
            <person name="Susuki M."/>
            <person name="Suzuki K.-i.T."/>
            <person name="Hayashi T."/>
            <person name="Toyoda A."/>
            <person name="Oliveira C."/>
            <person name="Osipova E."/>
            <person name="Leigh N.D."/>
            <person name="Simon A."/>
            <person name="Yun M.H."/>
        </authorList>
    </citation>
    <scope>NUCLEOTIDE SEQUENCE</scope>
    <source>
        <strain evidence="3">20211129_DDA</strain>
        <tissue evidence="3">Liver</tissue>
    </source>
</reference>